<feature type="compositionally biased region" description="Polar residues" evidence="1">
    <location>
        <begin position="55"/>
        <end position="75"/>
    </location>
</feature>
<evidence type="ECO:0000256" key="1">
    <source>
        <dbReference type="SAM" id="MobiDB-lite"/>
    </source>
</evidence>
<dbReference type="AlphaFoldDB" id="A0A6N2N3W7"/>
<evidence type="ECO:0000313" key="2">
    <source>
        <dbReference type="EMBL" id="VFU60359.1"/>
    </source>
</evidence>
<name>A0A6N2N3W7_SALVM</name>
<accession>A0A6N2N3W7</accession>
<organism evidence="2">
    <name type="scientific">Salix viminalis</name>
    <name type="common">Common osier</name>
    <name type="synonym">Basket willow</name>
    <dbReference type="NCBI Taxonomy" id="40686"/>
    <lineage>
        <taxon>Eukaryota</taxon>
        <taxon>Viridiplantae</taxon>
        <taxon>Streptophyta</taxon>
        <taxon>Embryophyta</taxon>
        <taxon>Tracheophyta</taxon>
        <taxon>Spermatophyta</taxon>
        <taxon>Magnoliopsida</taxon>
        <taxon>eudicotyledons</taxon>
        <taxon>Gunneridae</taxon>
        <taxon>Pentapetalae</taxon>
        <taxon>rosids</taxon>
        <taxon>fabids</taxon>
        <taxon>Malpighiales</taxon>
        <taxon>Salicaceae</taxon>
        <taxon>Saliceae</taxon>
        <taxon>Salix</taxon>
    </lineage>
</organism>
<gene>
    <name evidence="2" type="ORF">SVIM_LOCUS447442</name>
</gene>
<reference evidence="2" key="1">
    <citation type="submission" date="2019-03" db="EMBL/GenBank/DDBJ databases">
        <authorList>
            <person name="Mank J."/>
            <person name="Almeida P."/>
        </authorList>
    </citation>
    <scope>NUCLEOTIDE SEQUENCE</scope>
    <source>
        <strain evidence="2">78183</strain>
    </source>
</reference>
<dbReference type="EMBL" id="CAADRP010002052">
    <property type="protein sequence ID" value="VFU60359.1"/>
    <property type="molecule type" value="Genomic_DNA"/>
</dbReference>
<feature type="region of interest" description="Disordered" evidence="1">
    <location>
        <begin position="43"/>
        <end position="75"/>
    </location>
</feature>
<protein>
    <submittedName>
        <fullName evidence="2">Uncharacterized protein</fullName>
    </submittedName>
</protein>
<sequence>MVGVGPEIQNQPSQNTHLEIPHLGYLLLPLSTTSSRLEHQRTGNNFQVGNEKRNISNIQNLSPTQKAFQSNLNVR</sequence>
<proteinExistence type="predicted"/>